<accession>A0A285VB10</accession>
<protein>
    <submittedName>
        <fullName evidence="1">Uncharacterized protein</fullName>
    </submittedName>
</protein>
<name>A0A285VB10_9MICO</name>
<reference evidence="2" key="1">
    <citation type="submission" date="2017-08" db="EMBL/GenBank/DDBJ databases">
        <authorList>
            <person name="Varghese N."/>
            <person name="Submissions S."/>
        </authorList>
    </citation>
    <scope>NUCLEOTIDE SEQUENCE [LARGE SCALE GENOMIC DNA]</scope>
    <source>
        <strain evidence="2">USBA17B2</strain>
    </source>
</reference>
<evidence type="ECO:0000313" key="1">
    <source>
        <dbReference type="EMBL" id="SOC51157.1"/>
    </source>
</evidence>
<keyword evidence="2" id="KW-1185">Reference proteome</keyword>
<dbReference type="AlphaFoldDB" id="A0A285VB10"/>
<proteinExistence type="predicted"/>
<sequence>MAAIDLPHISSGVVRSRPSLVLSPTIRLAADPFCHDPRRGARCRPLFLMSAHLVGVSLRHVVGRGLDHRPRASRSGSWPLVPLRGSVLDPSFVLWPSSWSTAEGVTGVGGPGSRLSGDTCGWGEQPRPAGGVGGCGEHKEQEVVVEAGEVVGQVYRVVGRAHGGGEAEDASFAAGEDSCFLVEPVPVDAVQGGRGSEGFDPGAGVPGEASGLGSDEDLDGCLGGVVALGPCPELSCWNGHDGHTFLSRVFVVTATHRWGGRDPGGRCRGPRPFGLSC</sequence>
<evidence type="ECO:0000313" key="2">
    <source>
        <dbReference type="Proteomes" id="UP000219688"/>
    </source>
</evidence>
<organism evidence="1 2">
    <name type="scientific">Ornithinimicrobium cerasi</name>
    <dbReference type="NCBI Taxonomy" id="2248773"/>
    <lineage>
        <taxon>Bacteria</taxon>
        <taxon>Bacillati</taxon>
        <taxon>Actinomycetota</taxon>
        <taxon>Actinomycetes</taxon>
        <taxon>Micrococcales</taxon>
        <taxon>Ornithinimicrobiaceae</taxon>
        <taxon>Ornithinimicrobium</taxon>
    </lineage>
</organism>
<dbReference type="EMBL" id="OBQK01000001">
    <property type="protein sequence ID" value="SOC51157.1"/>
    <property type="molecule type" value="Genomic_DNA"/>
</dbReference>
<gene>
    <name evidence="1" type="ORF">SAMN05421879_10153</name>
</gene>
<dbReference type="Proteomes" id="UP000219688">
    <property type="component" value="Unassembled WGS sequence"/>
</dbReference>